<dbReference type="PANTHER" id="PTHR43466:SF1">
    <property type="entry name" value="2-OXO-4-HYDROXY-4-CARBOXY-5-UREIDOIMIDAZOLINE DECARBOXYLASE-RELATED"/>
    <property type="match status" value="1"/>
</dbReference>
<reference evidence="8 9" key="1">
    <citation type="submission" date="2024-09" db="EMBL/GenBank/DDBJ databases">
        <title>Floridaenema gen nov. (Aerosakkonemataceae, Aerosakkonematales ord. nov., Cyanobacteria) from benthic tropical and subtropical fresh waters, with the description of four new species.</title>
        <authorList>
            <person name="Moretto J.A."/>
            <person name="Berthold D.E."/>
            <person name="Lefler F.W."/>
            <person name="Huang I.-S."/>
            <person name="Laughinghouse H. IV."/>
        </authorList>
    </citation>
    <scope>NUCLEOTIDE SEQUENCE [LARGE SCALE GENOMIC DNA]</scope>
    <source>
        <strain evidence="8 9">BLCC-F167</strain>
    </source>
</reference>
<dbReference type="InterPro" id="IPR017580">
    <property type="entry name" value="OHCU_decarboxylase-1"/>
</dbReference>
<evidence type="ECO:0000313" key="9">
    <source>
        <dbReference type="Proteomes" id="UP001576780"/>
    </source>
</evidence>
<evidence type="ECO:0000259" key="7">
    <source>
        <dbReference type="Pfam" id="PF09349"/>
    </source>
</evidence>
<comment type="catalytic activity">
    <reaction evidence="1">
        <text>5-hydroxy-2-oxo-4-ureido-2,5-dihydro-1H-imidazole-5-carboxylate + H(+) = (S)-allantoin + CO2</text>
        <dbReference type="Rhea" id="RHEA:26301"/>
        <dbReference type="ChEBI" id="CHEBI:15378"/>
        <dbReference type="ChEBI" id="CHEBI:15678"/>
        <dbReference type="ChEBI" id="CHEBI:16526"/>
        <dbReference type="ChEBI" id="CHEBI:58639"/>
        <dbReference type="EC" id="4.1.1.97"/>
    </reaction>
</comment>
<dbReference type="Gene3D" id="1.10.3330.10">
    <property type="entry name" value="Oxo-4-hydroxy-4-carboxy-5-ureidoimidazoline decarboxylase"/>
    <property type="match status" value="1"/>
</dbReference>
<dbReference type="Pfam" id="PF09349">
    <property type="entry name" value="OHCU_decarbox"/>
    <property type="match status" value="1"/>
</dbReference>
<gene>
    <name evidence="8" type="primary">uraD</name>
    <name evidence="8" type="ORF">ACE1CA_13185</name>
</gene>
<dbReference type="EMBL" id="JBHFNT010000112">
    <property type="protein sequence ID" value="MFB2835479.1"/>
    <property type="molecule type" value="Genomic_DNA"/>
</dbReference>
<comment type="caution">
    <text evidence="8">The sequence shown here is derived from an EMBL/GenBank/DDBJ whole genome shotgun (WGS) entry which is preliminary data.</text>
</comment>
<name>A0ABV4WK56_9CYAN</name>
<evidence type="ECO:0000313" key="8">
    <source>
        <dbReference type="EMBL" id="MFB2835479.1"/>
    </source>
</evidence>
<protein>
    <recommendedName>
        <fullName evidence="3">2-oxo-4-hydroxy-4-carboxy-5-ureidoimidazoline decarboxylase</fullName>
        <ecNumber evidence="3">4.1.1.97</ecNumber>
    </recommendedName>
</protein>
<dbReference type="PANTHER" id="PTHR43466">
    <property type="entry name" value="2-OXO-4-HYDROXY-4-CARBOXY-5-UREIDOIMIDAZOLINE DECARBOXYLASE-RELATED"/>
    <property type="match status" value="1"/>
</dbReference>
<dbReference type="InterPro" id="IPR018020">
    <property type="entry name" value="OHCU_decarboxylase"/>
</dbReference>
<feature type="domain" description="Oxo-4-hydroxy-4-carboxy-5-ureidoimidazoline decarboxylase" evidence="7">
    <location>
        <begin position="9"/>
        <end position="161"/>
    </location>
</feature>
<dbReference type="InterPro" id="IPR036778">
    <property type="entry name" value="OHCU_decarboxylase_sf"/>
</dbReference>
<evidence type="ECO:0000256" key="6">
    <source>
        <dbReference type="ARBA" id="ARBA00023239"/>
    </source>
</evidence>
<sequence length="169" mass="19005">MQYTLSELNQMKQEAFTEALGTIFEHSPWVAKIAWQKRPFADLSALHQTMVGVVQTASKEQHLNLICAHPDLGTKAKMAEASVKEQAGVGLDRLTPEEYQRFNLLNQTYKDKFGFPFIIAVKNHTKDSILAAFVERIKNSPEAEMAQALTEIAEIAKFRLNDLIIGKNS</sequence>
<dbReference type="GO" id="GO:0051997">
    <property type="term" value="F:2-oxo-4-hydroxy-4-carboxy-5-ureidoimidazoline decarboxylase activity"/>
    <property type="evidence" value="ECO:0007669"/>
    <property type="project" value="UniProtKB-EC"/>
</dbReference>
<keyword evidence="5" id="KW-0210">Decarboxylase</keyword>
<keyword evidence="9" id="KW-1185">Reference proteome</keyword>
<accession>A0ABV4WK56</accession>
<dbReference type="Proteomes" id="UP001576780">
    <property type="component" value="Unassembled WGS sequence"/>
</dbReference>
<evidence type="ECO:0000256" key="5">
    <source>
        <dbReference type="ARBA" id="ARBA00022793"/>
    </source>
</evidence>
<evidence type="ECO:0000256" key="3">
    <source>
        <dbReference type="ARBA" id="ARBA00012257"/>
    </source>
</evidence>
<organism evidence="8 9">
    <name type="scientific">Floridaenema evergladense BLCC-F167</name>
    <dbReference type="NCBI Taxonomy" id="3153639"/>
    <lineage>
        <taxon>Bacteria</taxon>
        <taxon>Bacillati</taxon>
        <taxon>Cyanobacteriota</taxon>
        <taxon>Cyanophyceae</taxon>
        <taxon>Oscillatoriophycideae</taxon>
        <taxon>Aerosakkonematales</taxon>
        <taxon>Aerosakkonemataceae</taxon>
        <taxon>Floridanema</taxon>
        <taxon>Floridanema evergladense</taxon>
    </lineage>
</organism>
<keyword evidence="4" id="KW-0659">Purine metabolism</keyword>
<dbReference type="EC" id="4.1.1.97" evidence="3"/>
<proteinExistence type="predicted"/>
<dbReference type="RefSeq" id="WP_413277892.1">
    <property type="nucleotide sequence ID" value="NZ_JBHFNT010000112.1"/>
</dbReference>
<evidence type="ECO:0000256" key="1">
    <source>
        <dbReference type="ARBA" id="ARBA00001163"/>
    </source>
</evidence>
<evidence type="ECO:0000256" key="4">
    <source>
        <dbReference type="ARBA" id="ARBA00022631"/>
    </source>
</evidence>
<dbReference type="NCBIfam" id="TIGR03164">
    <property type="entry name" value="UHCUDC"/>
    <property type="match status" value="1"/>
</dbReference>
<dbReference type="SUPFAM" id="SSF158694">
    <property type="entry name" value="UraD-Like"/>
    <property type="match status" value="1"/>
</dbReference>
<evidence type="ECO:0000256" key="2">
    <source>
        <dbReference type="ARBA" id="ARBA00004754"/>
    </source>
</evidence>
<keyword evidence="6 8" id="KW-0456">Lyase</keyword>
<comment type="pathway">
    <text evidence="2">Purine metabolism; urate degradation; (S)-allantoin from urate: step 3/3.</text>
</comment>